<evidence type="ECO:0000313" key="3">
    <source>
        <dbReference type="Proteomes" id="UP000242474"/>
    </source>
</evidence>
<protein>
    <submittedName>
        <fullName evidence="2">AMMECR1-domain-containing protein</fullName>
    </submittedName>
</protein>
<organism evidence="2 3">
    <name type="scientific">Coemansia reversa (strain ATCC 12441 / NRRL 1564)</name>
    <dbReference type="NCBI Taxonomy" id="763665"/>
    <lineage>
        <taxon>Eukaryota</taxon>
        <taxon>Fungi</taxon>
        <taxon>Fungi incertae sedis</taxon>
        <taxon>Zoopagomycota</taxon>
        <taxon>Kickxellomycotina</taxon>
        <taxon>Kickxellomycetes</taxon>
        <taxon>Kickxellales</taxon>
        <taxon>Kickxellaceae</taxon>
        <taxon>Coemansia</taxon>
    </lineage>
</organism>
<dbReference type="InterPro" id="IPR027485">
    <property type="entry name" value="AMMECR1_N"/>
</dbReference>
<dbReference type="PROSITE" id="PS51112">
    <property type="entry name" value="AMMECR1"/>
    <property type="match status" value="1"/>
</dbReference>
<accession>A0A2G5B5P6</accession>
<dbReference type="InterPro" id="IPR002733">
    <property type="entry name" value="AMMECR1_domain"/>
</dbReference>
<dbReference type="PANTHER" id="PTHR13016">
    <property type="entry name" value="AMMECR1 HOMOLOG"/>
    <property type="match status" value="1"/>
</dbReference>
<name>A0A2G5B5P6_COERN</name>
<dbReference type="InterPro" id="IPR023473">
    <property type="entry name" value="AMMECR1"/>
</dbReference>
<dbReference type="Proteomes" id="UP000242474">
    <property type="component" value="Unassembled WGS sequence"/>
</dbReference>
<dbReference type="PANTHER" id="PTHR13016:SF0">
    <property type="entry name" value="AMME SYNDROME CANDIDATE GENE 1 PROTEIN"/>
    <property type="match status" value="1"/>
</dbReference>
<sequence>MATKQHCAYCFSVLIAELQGADSRDIKPDFDVDAKYPLFVTWSKKHGNHSRDNDDDEQLRGCIGNFAAMKLGTGLREYALISALNDSRFTPIRLGEIPELSCSVSLLTDFEDAENYLDWKIGEHGVWIEFKQNGRKKTATFLPEIAKEQGWSKIETIDHLLRKGGYQLTITSEMRESIKLTRYQSKKAHLSYVEYTEML</sequence>
<dbReference type="OrthoDB" id="24630at2759"/>
<feature type="domain" description="AMMECR1" evidence="1">
    <location>
        <begin position="1"/>
        <end position="199"/>
    </location>
</feature>
<dbReference type="EMBL" id="KZ303519">
    <property type="protein sequence ID" value="PIA14338.1"/>
    <property type="molecule type" value="Genomic_DNA"/>
</dbReference>
<evidence type="ECO:0000313" key="2">
    <source>
        <dbReference type="EMBL" id="PIA14338.1"/>
    </source>
</evidence>
<dbReference type="STRING" id="763665.A0A2G5B5P6"/>
<keyword evidence="3" id="KW-1185">Reference proteome</keyword>
<reference evidence="2 3" key="1">
    <citation type="journal article" date="2015" name="Genome Biol. Evol.">
        <title>Phylogenomic analyses indicate that early fungi evolved digesting cell walls of algal ancestors of land plants.</title>
        <authorList>
            <person name="Chang Y."/>
            <person name="Wang S."/>
            <person name="Sekimoto S."/>
            <person name="Aerts A.L."/>
            <person name="Choi C."/>
            <person name="Clum A."/>
            <person name="LaButti K.M."/>
            <person name="Lindquist E.A."/>
            <person name="Yee Ngan C."/>
            <person name="Ohm R.A."/>
            <person name="Salamov A.A."/>
            <person name="Grigoriev I.V."/>
            <person name="Spatafora J.W."/>
            <person name="Berbee M.L."/>
        </authorList>
    </citation>
    <scope>NUCLEOTIDE SEQUENCE [LARGE SCALE GENOMIC DNA]</scope>
    <source>
        <strain evidence="2 3">NRRL 1564</strain>
    </source>
</reference>
<dbReference type="Pfam" id="PF01871">
    <property type="entry name" value="AMMECR1"/>
    <property type="match status" value="1"/>
</dbReference>
<evidence type="ECO:0000259" key="1">
    <source>
        <dbReference type="PROSITE" id="PS51112"/>
    </source>
</evidence>
<dbReference type="AlphaFoldDB" id="A0A2G5B5P6"/>
<dbReference type="SUPFAM" id="SSF143447">
    <property type="entry name" value="AMMECR1-like"/>
    <property type="match status" value="1"/>
</dbReference>
<dbReference type="InterPro" id="IPR036071">
    <property type="entry name" value="AMMECR1_dom_sf"/>
</dbReference>
<gene>
    <name evidence="2" type="ORF">COEREDRAFT_82851</name>
</gene>
<proteinExistence type="predicted"/>
<dbReference type="Gene3D" id="3.30.700.20">
    <property type="entry name" value="Hypothetical protein ph0010, domain 1"/>
    <property type="match status" value="1"/>
</dbReference>
<dbReference type="NCBIfam" id="TIGR00296">
    <property type="entry name" value="TIGR00296 family protein"/>
    <property type="match status" value="1"/>
</dbReference>